<dbReference type="EMBL" id="GL533494">
    <property type="protein sequence ID" value="EFQ94146.1"/>
    <property type="molecule type" value="Genomic_DNA"/>
</dbReference>
<sequence length="330" mass="38474">MPALNTFPVPYRRPHTRPKPQFVSHGDSKCLPETSPQLLEEAAAKRVICRKYSPFATGRARVATVTAQFGEPQEHYQRALQTHLLHALIHGTEVRVMCDAMVDDLWNKPAFILDLLMQEMLKPEKDRLEWIQWVDRDTLILDQCRPITSFLSPSDKSLRGSWWGRDDDAEKHAKNETHMLVTKDWNGLNNGIFMIRVNTWAIDLFTAILAFRHYRPDVDLPYTEQSAMEHVLRTDHFKDQAQYVPQHWFNGYEQGGANLFDTRQNIEGLEEYNVRRGDYLVHFAGRARRSDLLKEWSDMLERQGDVWQESRVQRDVGAEVQTFWRGLGQG</sequence>
<keyword evidence="3" id="KW-0808">Transferase</keyword>
<keyword evidence="6" id="KW-1185">Reference proteome</keyword>
<dbReference type="Proteomes" id="UP000001067">
    <property type="component" value="Unassembled WGS sequence"/>
</dbReference>
<gene>
    <name evidence="5" type="ORF">PTT_08266</name>
</gene>
<dbReference type="OrthoDB" id="407658at2759"/>
<keyword evidence="2" id="KW-0328">Glycosyltransferase</keyword>
<evidence type="ECO:0000256" key="4">
    <source>
        <dbReference type="SAM" id="MobiDB-lite"/>
    </source>
</evidence>
<dbReference type="eggNOG" id="ENOG502SHP1">
    <property type="taxonomic scope" value="Eukaryota"/>
</dbReference>
<dbReference type="GO" id="GO:0016757">
    <property type="term" value="F:glycosyltransferase activity"/>
    <property type="evidence" value="ECO:0007669"/>
    <property type="project" value="UniProtKB-KW"/>
</dbReference>
<dbReference type="InterPro" id="IPR008630">
    <property type="entry name" value="Glyco_trans_34"/>
</dbReference>
<protein>
    <recommendedName>
        <fullName evidence="7">Galactosyl transferase GMA12/MNN10 family protein</fullName>
    </recommendedName>
</protein>
<dbReference type="Pfam" id="PF05637">
    <property type="entry name" value="Glyco_transf_34"/>
    <property type="match status" value="1"/>
</dbReference>
<evidence type="ECO:0008006" key="7">
    <source>
        <dbReference type="Google" id="ProtNLM"/>
    </source>
</evidence>
<reference evidence="5 6" key="1">
    <citation type="journal article" date="2010" name="Genome Biol.">
        <title>A first genome assembly of the barley fungal pathogen Pyrenophora teres f. teres.</title>
        <authorList>
            <person name="Ellwood S.R."/>
            <person name="Liu Z."/>
            <person name="Syme R.A."/>
            <person name="Lai Z."/>
            <person name="Hane J.K."/>
            <person name="Keiper F."/>
            <person name="Moffat C.S."/>
            <person name="Oliver R.P."/>
            <person name="Friesen T.L."/>
        </authorList>
    </citation>
    <scope>NUCLEOTIDE SEQUENCE [LARGE SCALE GENOMIC DNA]</scope>
    <source>
        <strain evidence="5 6">0-1</strain>
    </source>
</reference>
<dbReference type="AlphaFoldDB" id="E3RJE3"/>
<dbReference type="Gene3D" id="3.90.550.10">
    <property type="entry name" value="Spore Coat Polysaccharide Biosynthesis Protein SpsA, Chain A"/>
    <property type="match status" value="1"/>
</dbReference>
<dbReference type="FunFam" id="3.90.550.10:FF:000237">
    <property type="entry name" value="WGS project CABT00000000 data, contig 2.1"/>
    <property type="match status" value="1"/>
</dbReference>
<dbReference type="PANTHER" id="PTHR31306">
    <property type="entry name" value="ALPHA-1,6-MANNOSYLTRANSFERASE MNN11-RELATED"/>
    <property type="match status" value="1"/>
</dbReference>
<dbReference type="HOGENOM" id="CLU_039079_3_0_1"/>
<evidence type="ECO:0000256" key="1">
    <source>
        <dbReference type="ARBA" id="ARBA00005664"/>
    </source>
</evidence>
<dbReference type="GO" id="GO:0000139">
    <property type="term" value="C:Golgi membrane"/>
    <property type="evidence" value="ECO:0007669"/>
    <property type="project" value="TreeGrafter"/>
</dbReference>
<proteinExistence type="inferred from homology"/>
<dbReference type="InterPro" id="IPR029044">
    <property type="entry name" value="Nucleotide-diphossugar_trans"/>
</dbReference>
<evidence type="ECO:0000256" key="2">
    <source>
        <dbReference type="ARBA" id="ARBA00022676"/>
    </source>
</evidence>
<evidence type="ECO:0000256" key="3">
    <source>
        <dbReference type="ARBA" id="ARBA00022679"/>
    </source>
</evidence>
<evidence type="ECO:0000313" key="6">
    <source>
        <dbReference type="Proteomes" id="UP000001067"/>
    </source>
</evidence>
<name>E3RJE3_PYRTT</name>
<feature type="region of interest" description="Disordered" evidence="4">
    <location>
        <begin position="1"/>
        <end position="27"/>
    </location>
</feature>
<dbReference type="KEGG" id="pte:PTT_08266"/>
<dbReference type="GO" id="GO:0006487">
    <property type="term" value="P:protein N-linked glycosylation"/>
    <property type="evidence" value="ECO:0007669"/>
    <property type="project" value="TreeGrafter"/>
</dbReference>
<comment type="similarity">
    <text evidence="1">Belongs to the glycosyltransferase 34 family.</text>
</comment>
<dbReference type="PANTHER" id="PTHR31306:SF8">
    <property type="entry name" value="GLYCOSYLTRANSFERASE FAMILY 34 PROTEIN"/>
    <property type="match status" value="1"/>
</dbReference>
<evidence type="ECO:0000313" key="5">
    <source>
        <dbReference type="EMBL" id="EFQ94146.1"/>
    </source>
</evidence>
<organism evidence="6">
    <name type="scientific">Pyrenophora teres f. teres (strain 0-1)</name>
    <name type="common">Barley net blotch fungus</name>
    <name type="synonym">Drechslera teres f. teres</name>
    <dbReference type="NCBI Taxonomy" id="861557"/>
    <lineage>
        <taxon>Eukaryota</taxon>
        <taxon>Fungi</taxon>
        <taxon>Dikarya</taxon>
        <taxon>Ascomycota</taxon>
        <taxon>Pezizomycotina</taxon>
        <taxon>Dothideomycetes</taxon>
        <taxon>Pleosporomycetidae</taxon>
        <taxon>Pleosporales</taxon>
        <taxon>Pleosporineae</taxon>
        <taxon>Pleosporaceae</taxon>
        <taxon>Pyrenophora</taxon>
    </lineage>
</organism>
<accession>E3RJE3</accession>